<reference evidence="2 3" key="1">
    <citation type="journal article" date="2018" name="Sci. Rep.">
        <title>A novel species of the marine cyanobacterium Acaryochloris with a unique pigment content and lifestyle.</title>
        <authorList>
            <person name="Partensky F."/>
            <person name="Six C."/>
            <person name="Ratin M."/>
            <person name="Garczarek L."/>
            <person name="Vaulot D."/>
            <person name="Probert I."/>
            <person name="Calteau A."/>
            <person name="Gourvil P."/>
            <person name="Marie D."/>
            <person name="Grebert T."/>
            <person name="Bouchier C."/>
            <person name="Le Panse S."/>
            <person name="Gachenot M."/>
            <person name="Rodriguez F."/>
            <person name="Garrido J.L."/>
        </authorList>
    </citation>
    <scope>NUCLEOTIDE SEQUENCE [LARGE SCALE GENOMIC DNA]</scope>
    <source>
        <strain evidence="2 3">RCC1774</strain>
    </source>
</reference>
<dbReference type="RefSeq" id="WP_110984706.1">
    <property type="nucleotide sequence ID" value="NZ_CAWNWM010000002.1"/>
</dbReference>
<organism evidence="2 3">
    <name type="scientific">Acaryochloris thomasi RCC1774</name>
    <dbReference type="NCBI Taxonomy" id="1764569"/>
    <lineage>
        <taxon>Bacteria</taxon>
        <taxon>Bacillati</taxon>
        <taxon>Cyanobacteriota</taxon>
        <taxon>Cyanophyceae</taxon>
        <taxon>Acaryochloridales</taxon>
        <taxon>Acaryochloridaceae</taxon>
        <taxon>Acaryochloris</taxon>
        <taxon>Acaryochloris thomasi</taxon>
    </lineage>
</organism>
<keyword evidence="1" id="KW-1133">Transmembrane helix</keyword>
<dbReference type="OrthoDB" id="532864at2"/>
<dbReference type="AlphaFoldDB" id="A0A2W1K4Q6"/>
<sequence length="55" mass="5880">MRVTEDGDRLNNYASEPKAYAAEPMTETQKKTYIAVGVGSLVLLAGMVAIATFVS</sequence>
<keyword evidence="3" id="KW-1185">Reference proteome</keyword>
<dbReference type="EMBL" id="PQWO01000002">
    <property type="protein sequence ID" value="PZD74961.1"/>
    <property type="molecule type" value="Genomic_DNA"/>
</dbReference>
<dbReference type="Pfam" id="PF26394">
    <property type="entry name" value="Psb34"/>
    <property type="match status" value="1"/>
</dbReference>
<dbReference type="NCBIfam" id="NF033486">
    <property type="entry name" value="harvest_ssl1498"/>
    <property type="match status" value="1"/>
</dbReference>
<evidence type="ECO:0000313" key="3">
    <source>
        <dbReference type="Proteomes" id="UP000248857"/>
    </source>
</evidence>
<comment type="caution">
    <text evidence="2">The sequence shown here is derived from an EMBL/GenBank/DDBJ whole genome shotgun (WGS) entry which is preliminary data.</text>
</comment>
<dbReference type="InterPro" id="IPR048028">
    <property type="entry name" value="Psb34-like"/>
</dbReference>
<keyword evidence="1" id="KW-0812">Transmembrane</keyword>
<feature type="transmembrane region" description="Helical" evidence="1">
    <location>
        <begin position="33"/>
        <end position="54"/>
    </location>
</feature>
<keyword evidence="1" id="KW-0472">Membrane</keyword>
<evidence type="ECO:0000313" key="2">
    <source>
        <dbReference type="EMBL" id="PZD74961.1"/>
    </source>
</evidence>
<protein>
    <recommendedName>
        <fullName evidence="4">Ssl1498 family light-harvesting-like protein</fullName>
    </recommendedName>
</protein>
<gene>
    <name evidence="2" type="ORF">C1752_00725</name>
</gene>
<evidence type="ECO:0008006" key="4">
    <source>
        <dbReference type="Google" id="ProtNLM"/>
    </source>
</evidence>
<proteinExistence type="predicted"/>
<accession>A0A2W1K4Q6</accession>
<evidence type="ECO:0000256" key="1">
    <source>
        <dbReference type="SAM" id="Phobius"/>
    </source>
</evidence>
<name>A0A2W1K4Q6_9CYAN</name>
<dbReference type="Proteomes" id="UP000248857">
    <property type="component" value="Unassembled WGS sequence"/>
</dbReference>